<dbReference type="STRING" id="329726.AM1_3317"/>
<organism evidence="2 3">
    <name type="scientific">Acaryochloris marina (strain MBIC 11017)</name>
    <dbReference type="NCBI Taxonomy" id="329726"/>
    <lineage>
        <taxon>Bacteria</taxon>
        <taxon>Bacillati</taxon>
        <taxon>Cyanobacteriota</taxon>
        <taxon>Cyanophyceae</taxon>
        <taxon>Acaryochloridales</taxon>
        <taxon>Acaryochloridaceae</taxon>
        <taxon>Acaryochloris</taxon>
    </lineage>
</organism>
<feature type="transmembrane region" description="Helical" evidence="1">
    <location>
        <begin position="21"/>
        <end position="47"/>
    </location>
</feature>
<reference evidence="2 3" key="1">
    <citation type="journal article" date="2008" name="Proc. Natl. Acad. Sci. U.S.A.">
        <title>Niche adaptation and genome expansion in the chlorophyll d-producing cyanobacterium Acaryochloris marina.</title>
        <authorList>
            <person name="Swingley W.D."/>
            <person name="Chen M."/>
            <person name="Cheung P.C."/>
            <person name="Conrad A.L."/>
            <person name="Dejesa L.C."/>
            <person name="Hao J."/>
            <person name="Honchak B.M."/>
            <person name="Karbach L.E."/>
            <person name="Kurdoglu A."/>
            <person name="Lahiri S."/>
            <person name="Mastrian S.D."/>
            <person name="Miyashita H."/>
            <person name="Page L."/>
            <person name="Ramakrishna P."/>
            <person name="Satoh S."/>
            <person name="Sattley W.M."/>
            <person name="Shimada Y."/>
            <person name="Taylor H.L."/>
            <person name="Tomo T."/>
            <person name="Tsuchiya T."/>
            <person name="Wang Z.T."/>
            <person name="Raymond J."/>
            <person name="Mimuro M."/>
            <person name="Blankenship R.E."/>
            <person name="Touchman J.W."/>
        </authorList>
    </citation>
    <scope>NUCLEOTIDE SEQUENCE [LARGE SCALE GENOMIC DNA]</scope>
    <source>
        <strain evidence="3">MBIC 11017</strain>
    </source>
</reference>
<sequence length="416" mass="44005">MKTKFPIKQAIYQKRTSQGFTLPELLVAAVISLGVVAIGGFGLVSIFRSSQVANAQNERRVELNRSLDFMATEVRHADRILLDADNEPAPPGFNTALPSGAESVLMLKMPGFTDVQQSVVYYTAPSPNNLWLGPQVVYRWGPKHNGDGTYADPSDLANWSHEPLIDSIQDNSTSPSCPDTNWTANGNLGFGACVDSTGKMAKLFHAGVYDTPLQGSDIYTANTTVATRNSRIVTVTGGSTVTILEKSKMDIRVLGSEITCGVGGPPINTSAAYELTHGQQISQSALSTVAPLGVQTNISVAPGTELATDGASTTGGSCSPNISVSSDNNSNRVLTLQNGDSIPDYTPYGNQLPISTITQGYIDTNQRVTIADNQVIFLFELGSGSPGDDSYDFQDIVILATITPDSSTTVAPDSSG</sequence>
<dbReference type="EMBL" id="CP000828">
    <property type="protein sequence ID" value="ABW28311.1"/>
    <property type="molecule type" value="Genomic_DNA"/>
</dbReference>
<accession>B0BZ11</accession>
<keyword evidence="1" id="KW-0812">Transmembrane</keyword>
<dbReference type="Proteomes" id="UP000000268">
    <property type="component" value="Chromosome"/>
</dbReference>
<keyword evidence="1" id="KW-1133">Transmembrane helix</keyword>
<dbReference type="InterPro" id="IPR012902">
    <property type="entry name" value="N_methyl_site"/>
</dbReference>
<dbReference type="eggNOG" id="COG4795">
    <property type="taxonomic scope" value="Bacteria"/>
</dbReference>
<evidence type="ECO:0000256" key="1">
    <source>
        <dbReference type="SAM" id="Phobius"/>
    </source>
</evidence>
<keyword evidence="3" id="KW-1185">Reference proteome</keyword>
<proteinExistence type="predicted"/>
<keyword evidence="1" id="KW-0472">Membrane</keyword>
<evidence type="ECO:0000313" key="2">
    <source>
        <dbReference type="EMBL" id="ABW28311.1"/>
    </source>
</evidence>
<gene>
    <name evidence="2" type="ordered locus">AM1_3317</name>
</gene>
<dbReference type="HOGENOM" id="CLU_672161_0_0_3"/>
<dbReference type="AlphaFoldDB" id="B0BZ11"/>
<dbReference type="NCBIfam" id="TIGR02532">
    <property type="entry name" value="IV_pilin_GFxxxE"/>
    <property type="match status" value="1"/>
</dbReference>
<protein>
    <submittedName>
        <fullName evidence="2">Prepilin-type N-cleavage/methylation domain protein</fullName>
    </submittedName>
</protein>
<dbReference type="KEGG" id="amr:AM1_3317"/>
<name>B0BZ11_ACAM1</name>
<dbReference type="OrthoDB" id="568963at2"/>
<evidence type="ECO:0000313" key="3">
    <source>
        <dbReference type="Proteomes" id="UP000000268"/>
    </source>
</evidence>
<dbReference type="RefSeq" id="WP_012163716.1">
    <property type="nucleotide sequence ID" value="NC_009925.1"/>
</dbReference>